<dbReference type="PIRSF" id="PIRSF004491">
    <property type="entry name" value="FAD_Synth"/>
    <property type="match status" value="1"/>
</dbReference>
<dbReference type="Gene3D" id="3.40.50.620">
    <property type="entry name" value="HUPs"/>
    <property type="match status" value="1"/>
</dbReference>
<comment type="catalytic activity">
    <reaction evidence="14 15">
        <text>FMN + ATP + H(+) = FAD + diphosphate</text>
        <dbReference type="Rhea" id="RHEA:17237"/>
        <dbReference type="ChEBI" id="CHEBI:15378"/>
        <dbReference type="ChEBI" id="CHEBI:30616"/>
        <dbReference type="ChEBI" id="CHEBI:33019"/>
        <dbReference type="ChEBI" id="CHEBI:57692"/>
        <dbReference type="ChEBI" id="CHEBI:58210"/>
        <dbReference type="EC" id="2.7.7.2"/>
    </reaction>
</comment>
<dbReference type="Pfam" id="PF06574">
    <property type="entry name" value="FAD_syn"/>
    <property type="match status" value="1"/>
</dbReference>
<accession>A0A972VTA1</accession>
<protein>
    <recommendedName>
        <fullName evidence="15">Riboflavin biosynthesis protein</fullName>
    </recommendedName>
    <domain>
        <recommendedName>
            <fullName evidence="15">Riboflavin kinase</fullName>
            <ecNumber evidence="15">2.7.1.26</ecNumber>
        </recommendedName>
        <alternativeName>
            <fullName evidence="15">Flavokinase</fullName>
        </alternativeName>
    </domain>
    <domain>
        <recommendedName>
            <fullName evidence="15">FMN adenylyltransferase</fullName>
            <ecNumber evidence="15">2.7.7.2</ecNumber>
        </recommendedName>
        <alternativeName>
            <fullName evidence="15">FAD pyrophosphorylase</fullName>
        </alternativeName>
        <alternativeName>
            <fullName evidence="15">FAD synthase</fullName>
        </alternativeName>
    </domain>
</protein>
<dbReference type="GO" id="GO:0008531">
    <property type="term" value="F:riboflavin kinase activity"/>
    <property type="evidence" value="ECO:0007669"/>
    <property type="project" value="UniProtKB-UniRule"/>
</dbReference>
<comment type="caution">
    <text evidence="17">The sequence shown here is derived from an EMBL/GenBank/DDBJ whole genome shotgun (WGS) entry which is preliminary data.</text>
</comment>
<dbReference type="InterPro" id="IPR014729">
    <property type="entry name" value="Rossmann-like_a/b/a_fold"/>
</dbReference>
<evidence type="ECO:0000256" key="2">
    <source>
        <dbReference type="ARBA" id="ARBA00004726"/>
    </source>
</evidence>
<dbReference type="InterPro" id="IPR015864">
    <property type="entry name" value="FAD_synthase"/>
</dbReference>
<proteinExistence type="inferred from homology"/>
<name>A0A972VTA1_9GAMM</name>
<dbReference type="NCBIfam" id="TIGR00083">
    <property type="entry name" value="ribF"/>
    <property type="match status" value="1"/>
</dbReference>
<comment type="pathway">
    <text evidence="3 15">Cofactor biosynthesis; FMN biosynthesis; FMN from riboflavin (ATP route): step 1/1.</text>
</comment>
<keyword evidence="10 15" id="KW-0274">FAD</keyword>
<evidence type="ECO:0000313" key="17">
    <source>
        <dbReference type="EMBL" id="NQV63860.1"/>
    </source>
</evidence>
<reference evidence="17" key="1">
    <citation type="submission" date="2020-05" db="EMBL/GenBank/DDBJ databases">
        <title>Sulfur intermediates as new biogeochemical hubs in an aquatic model microbial ecosystem.</title>
        <authorList>
            <person name="Vigneron A."/>
        </authorList>
    </citation>
    <scope>NUCLEOTIDE SEQUENCE</scope>
    <source>
        <strain evidence="17">Bin.250</strain>
    </source>
</reference>
<organism evidence="17 18">
    <name type="scientific">SAR86 cluster bacterium</name>
    <dbReference type="NCBI Taxonomy" id="2030880"/>
    <lineage>
        <taxon>Bacteria</taxon>
        <taxon>Pseudomonadati</taxon>
        <taxon>Pseudomonadota</taxon>
        <taxon>Gammaproteobacteria</taxon>
        <taxon>SAR86 cluster</taxon>
    </lineage>
</organism>
<dbReference type="GO" id="GO:0003919">
    <property type="term" value="F:FMN adenylyltransferase activity"/>
    <property type="evidence" value="ECO:0007669"/>
    <property type="project" value="UniProtKB-UniRule"/>
</dbReference>
<keyword evidence="9 15" id="KW-0418">Kinase</keyword>
<evidence type="ECO:0000256" key="13">
    <source>
        <dbReference type="ARBA" id="ARBA00047880"/>
    </source>
</evidence>
<comment type="catalytic activity">
    <reaction evidence="13 15">
        <text>riboflavin + ATP = FMN + ADP + H(+)</text>
        <dbReference type="Rhea" id="RHEA:14357"/>
        <dbReference type="ChEBI" id="CHEBI:15378"/>
        <dbReference type="ChEBI" id="CHEBI:30616"/>
        <dbReference type="ChEBI" id="CHEBI:57986"/>
        <dbReference type="ChEBI" id="CHEBI:58210"/>
        <dbReference type="ChEBI" id="CHEBI:456216"/>
        <dbReference type="EC" id="2.7.1.26"/>
    </reaction>
</comment>
<dbReference type="InterPro" id="IPR015865">
    <property type="entry name" value="Riboflavin_kinase_bac/euk"/>
</dbReference>
<comment type="pathway">
    <text evidence="2 15">Cofactor biosynthesis; FAD biosynthesis; FAD from FMN: step 1/1.</text>
</comment>
<evidence type="ECO:0000256" key="7">
    <source>
        <dbReference type="ARBA" id="ARBA00022695"/>
    </source>
</evidence>
<dbReference type="SUPFAM" id="SSF82114">
    <property type="entry name" value="Riboflavin kinase-like"/>
    <property type="match status" value="1"/>
</dbReference>
<dbReference type="InterPro" id="IPR023468">
    <property type="entry name" value="Riboflavin_kinase"/>
</dbReference>
<evidence type="ECO:0000256" key="4">
    <source>
        <dbReference type="ARBA" id="ARBA00022630"/>
    </source>
</evidence>
<evidence type="ECO:0000256" key="12">
    <source>
        <dbReference type="ARBA" id="ARBA00023268"/>
    </source>
</evidence>
<evidence type="ECO:0000256" key="15">
    <source>
        <dbReference type="PIRNR" id="PIRNR004491"/>
    </source>
</evidence>
<dbReference type="Proteomes" id="UP000754644">
    <property type="component" value="Unassembled WGS sequence"/>
</dbReference>
<sequence length="311" mass="34626">MEVIRGIHNLQPRHRGCIVTIGNFDGVHLGHQAILRQVKQKSLELGAPSMLICFEPQPKEFFDAFSAPARLTRFREKVVLLAEQGIDLVLCLKFDEKTRSMSAPAFIDLLVKDLQVRAVFAGDDARFGNDRSGDFNLLLAAGKKYDFAVTNLYTLTVDQARVSSTRIRDCLAAGDFAMAEQLLGRPYSITGKVVYGRQLGRTLDAPTANIQLHRYRAPIDGVYAVEVEGLNGMLQGVANVGVRPTLNETTVKPILEVHIFDFGRTIYGKTVRVIFRAKLREEKKFDGLEALKQAISADMVAARAYFVDQRP</sequence>
<evidence type="ECO:0000313" key="18">
    <source>
        <dbReference type="Proteomes" id="UP000754644"/>
    </source>
</evidence>
<dbReference type="InterPro" id="IPR002606">
    <property type="entry name" value="Riboflavin_kinase_bac"/>
</dbReference>
<keyword evidence="7 15" id="KW-0548">Nucleotidyltransferase</keyword>
<evidence type="ECO:0000256" key="14">
    <source>
        <dbReference type="ARBA" id="ARBA00049494"/>
    </source>
</evidence>
<gene>
    <name evidence="17" type="primary">ribF</name>
    <name evidence="17" type="ORF">HQ497_00725</name>
</gene>
<dbReference type="InterPro" id="IPR023465">
    <property type="entry name" value="Riboflavin_kinase_dom_sf"/>
</dbReference>
<dbReference type="EC" id="2.7.1.26" evidence="15"/>
<dbReference type="SUPFAM" id="SSF52374">
    <property type="entry name" value="Nucleotidylyl transferase"/>
    <property type="match status" value="1"/>
</dbReference>
<dbReference type="NCBIfam" id="NF004159">
    <property type="entry name" value="PRK05627.1-2"/>
    <property type="match status" value="1"/>
</dbReference>
<evidence type="ECO:0000256" key="3">
    <source>
        <dbReference type="ARBA" id="ARBA00005201"/>
    </source>
</evidence>
<dbReference type="PANTHER" id="PTHR22749">
    <property type="entry name" value="RIBOFLAVIN KINASE/FMN ADENYLYLTRANSFERASE"/>
    <property type="match status" value="1"/>
</dbReference>
<dbReference type="SMART" id="SM00904">
    <property type="entry name" value="Flavokinase"/>
    <property type="match status" value="1"/>
</dbReference>
<evidence type="ECO:0000256" key="11">
    <source>
        <dbReference type="ARBA" id="ARBA00022840"/>
    </source>
</evidence>
<keyword evidence="5 15" id="KW-0288">FMN</keyword>
<keyword evidence="6 15" id="KW-0808">Transferase</keyword>
<evidence type="ECO:0000256" key="9">
    <source>
        <dbReference type="ARBA" id="ARBA00022777"/>
    </source>
</evidence>
<dbReference type="Gene3D" id="2.40.30.30">
    <property type="entry name" value="Riboflavin kinase-like"/>
    <property type="match status" value="1"/>
</dbReference>
<evidence type="ECO:0000259" key="16">
    <source>
        <dbReference type="SMART" id="SM00904"/>
    </source>
</evidence>
<dbReference type="AlphaFoldDB" id="A0A972VTA1"/>
<evidence type="ECO:0000256" key="1">
    <source>
        <dbReference type="ARBA" id="ARBA00002121"/>
    </source>
</evidence>
<keyword evidence="4 15" id="KW-0285">Flavoprotein</keyword>
<dbReference type="GO" id="GO:0005524">
    <property type="term" value="F:ATP binding"/>
    <property type="evidence" value="ECO:0007669"/>
    <property type="project" value="UniProtKB-UniRule"/>
</dbReference>
<dbReference type="NCBIfam" id="NF004162">
    <property type="entry name" value="PRK05627.1-5"/>
    <property type="match status" value="1"/>
</dbReference>
<evidence type="ECO:0000256" key="6">
    <source>
        <dbReference type="ARBA" id="ARBA00022679"/>
    </source>
</evidence>
<dbReference type="NCBIfam" id="NF004163">
    <property type="entry name" value="PRK05627.1-6"/>
    <property type="match status" value="1"/>
</dbReference>
<keyword evidence="8 15" id="KW-0547">Nucleotide-binding</keyword>
<dbReference type="EMBL" id="JABMOJ010000029">
    <property type="protein sequence ID" value="NQV63860.1"/>
    <property type="molecule type" value="Genomic_DNA"/>
</dbReference>
<dbReference type="CDD" id="cd02064">
    <property type="entry name" value="FAD_synthetase_N"/>
    <property type="match status" value="1"/>
</dbReference>
<dbReference type="GO" id="GO:0006747">
    <property type="term" value="P:FAD biosynthetic process"/>
    <property type="evidence" value="ECO:0007669"/>
    <property type="project" value="UniProtKB-UniRule"/>
</dbReference>
<evidence type="ECO:0000256" key="10">
    <source>
        <dbReference type="ARBA" id="ARBA00022827"/>
    </source>
</evidence>
<dbReference type="PANTHER" id="PTHR22749:SF6">
    <property type="entry name" value="RIBOFLAVIN KINASE"/>
    <property type="match status" value="1"/>
</dbReference>
<dbReference type="Pfam" id="PF01687">
    <property type="entry name" value="Flavokinase"/>
    <property type="match status" value="1"/>
</dbReference>
<dbReference type="GO" id="GO:0009231">
    <property type="term" value="P:riboflavin biosynthetic process"/>
    <property type="evidence" value="ECO:0007669"/>
    <property type="project" value="InterPro"/>
</dbReference>
<dbReference type="EC" id="2.7.7.2" evidence="15"/>
<comment type="function">
    <text evidence="1">Catalyzes the phosphorylation of riboflavin to FMN followed by the adenylation of FMN to FAD.</text>
</comment>
<evidence type="ECO:0000256" key="8">
    <source>
        <dbReference type="ARBA" id="ARBA00022741"/>
    </source>
</evidence>
<evidence type="ECO:0000256" key="5">
    <source>
        <dbReference type="ARBA" id="ARBA00022643"/>
    </source>
</evidence>
<dbReference type="GO" id="GO:0009398">
    <property type="term" value="P:FMN biosynthetic process"/>
    <property type="evidence" value="ECO:0007669"/>
    <property type="project" value="UniProtKB-UniRule"/>
</dbReference>
<keyword evidence="12" id="KW-0511">Multifunctional enzyme</keyword>
<comment type="similarity">
    <text evidence="15">Belongs to the ribF family.</text>
</comment>
<keyword evidence="11 15" id="KW-0067">ATP-binding</keyword>
<dbReference type="FunFam" id="3.40.50.620:FF:000021">
    <property type="entry name" value="Riboflavin biosynthesis protein"/>
    <property type="match status" value="1"/>
</dbReference>
<feature type="domain" description="Riboflavin kinase" evidence="16">
    <location>
        <begin position="182"/>
        <end position="307"/>
    </location>
</feature>